<protein>
    <submittedName>
        <fullName evidence="3">Pilus assembly protein contains TadE domain</fullName>
    </submittedName>
</protein>
<evidence type="ECO:0000256" key="1">
    <source>
        <dbReference type="SAM" id="Phobius"/>
    </source>
</evidence>
<feature type="transmembrane region" description="Helical" evidence="1">
    <location>
        <begin position="21"/>
        <end position="43"/>
    </location>
</feature>
<evidence type="ECO:0000313" key="3">
    <source>
        <dbReference type="EMBL" id="APG89458.1"/>
    </source>
</evidence>
<name>A0A1L3LHB5_9HYPH</name>
<dbReference type="Proteomes" id="UP000182306">
    <property type="component" value="Chromosome"/>
</dbReference>
<dbReference type="EMBL" id="CP013107">
    <property type="protein sequence ID" value="APG89458.1"/>
    <property type="molecule type" value="Genomic_DNA"/>
</dbReference>
<keyword evidence="1" id="KW-1133">Transmembrane helix</keyword>
<dbReference type="STRING" id="194963.SAMCFNEI73_Ch0122"/>
<keyword evidence="1" id="KW-0472">Membrane</keyword>
<sequence length="191" mass="20474">MGRSRGMTFARRVLSRLSRDRRGVGGVEFALVAPLLIMAYIGAFELSVGLNVVRKVARASSTVADLVSQEKNVDTAYLDGMSNVAESVLAPYAGTDYTLKITGIQVNGTTTGTVLWSRDQDGGTPYPANSTTTVPADLEAVNAFVVRTELVVPHELLLFSPDLSSSVSTIDLSKTTYYRQRSGTKIECSGC</sequence>
<gene>
    <name evidence="3" type="primary">tadE</name>
    <name evidence="3" type="ORF">SAMCFNEI73_Ch0122</name>
</gene>
<dbReference type="Pfam" id="PF07811">
    <property type="entry name" value="TadE"/>
    <property type="match status" value="1"/>
</dbReference>
<keyword evidence="1" id="KW-0812">Transmembrane</keyword>
<evidence type="ECO:0000313" key="4">
    <source>
        <dbReference type="Proteomes" id="UP000182306"/>
    </source>
</evidence>
<evidence type="ECO:0000259" key="2">
    <source>
        <dbReference type="Pfam" id="PF07811"/>
    </source>
</evidence>
<dbReference type="KEGG" id="same:SAMCFNEI73_Ch0122"/>
<dbReference type="InterPro" id="IPR012495">
    <property type="entry name" value="TadE-like_dom"/>
</dbReference>
<feature type="domain" description="TadE-like" evidence="2">
    <location>
        <begin position="27"/>
        <end position="64"/>
    </location>
</feature>
<proteinExistence type="predicted"/>
<organism evidence="3 4">
    <name type="scientific">Sinorhizobium americanum</name>
    <dbReference type="NCBI Taxonomy" id="194963"/>
    <lineage>
        <taxon>Bacteria</taxon>
        <taxon>Pseudomonadati</taxon>
        <taxon>Pseudomonadota</taxon>
        <taxon>Alphaproteobacteria</taxon>
        <taxon>Hyphomicrobiales</taxon>
        <taxon>Rhizobiaceae</taxon>
        <taxon>Sinorhizobium/Ensifer group</taxon>
        <taxon>Sinorhizobium</taxon>
    </lineage>
</organism>
<reference evidence="3 4" key="1">
    <citation type="submission" date="2015-10" db="EMBL/GenBank/DDBJ databases">
        <title>Genomic differences between typical nodule nitrogen-fixing rhizobial strains and those coming from bean seeds.</title>
        <authorList>
            <person name="Peralta H."/>
            <person name="Aguilar-Vera A."/>
            <person name="Diaz R."/>
            <person name="Mora Y."/>
            <person name="Martinez-Batallar G."/>
            <person name="Salazar E."/>
            <person name="Vargas-Lagunas C."/>
            <person name="Encarnacion S."/>
            <person name="Girard L."/>
            <person name="Mora J."/>
        </authorList>
    </citation>
    <scope>NUCLEOTIDE SEQUENCE [LARGE SCALE GENOMIC DNA]</scope>
    <source>
        <strain evidence="3 4">CFNEI 73</strain>
    </source>
</reference>
<keyword evidence="4" id="KW-1185">Reference proteome</keyword>
<dbReference type="AlphaFoldDB" id="A0A1L3LHB5"/>
<accession>A0A1L3LHB5</accession>